<keyword evidence="3" id="KW-1185">Reference proteome</keyword>
<gene>
    <name evidence="2" type="ORF">SAMN04488239_1241</name>
</gene>
<keyword evidence="1" id="KW-0175">Coiled coil</keyword>
<dbReference type="SUPFAM" id="SSF53335">
    <property type="entry name" value="S-adenosyl-L-methionine-dependent methyltransferases"/>
    <property type="match status" value="1"/>
</dbReference>
<accession>A0A1G7E6A9</accession>
<dbReference type="InterPro" id="IPR029063">
    <property type="entry name" value="SAM-dependent_MTases_sf"/>
</dbReference>
<dbReference type="OrthoDB" id="7875728at2"/>
<feature type="non-terminal residue" evidence="2">
    <location>
        <position position="284"/>
    </location>
</feature>
<evidence type="ECO:0000313" key="2">
    <source>
        <dbReference type="EMBL" id="SDE59006.1"/>
    </source>
</evidence>
<dbReference type="AlphaFoldDB" id="A0A1G7E6A9"/>
<evidence type="ECO:0000256" key="1">
    <source>
        <dbReference type="SAM" id="Coils"/>
    </source>
</evidence>
<name>A0A1G7E6A9_9RHOB</name>
<dbReference type="STRING" id="639004.SAMN04488239_1241"/>
<dbReference type="Proteomes" id="UP000199628">
    <property type="component" value="Unassembled WGS sequence"/>
</dbReference>
<dbReference type="EMBL" id="FMZV01000024">
    <property type="protein sequence ID" value="SDE59006.1"/>
    <property type="molecule type" value="Genomic_DNA"/>
</dbReference>
<protein>
    <recommendedName>
        <fullName evidence="4">Methyltransferase, FkbM family</fullName>
    </recommendedName>
</protein>
<reference evidence="3" key="1">
    <citation type="submission" date="2016-10" db="EMBL/GenBank/DDBJ databases">
        <authorList>
            <person name="Varghese N."/>
            <person name="Submissions S."/>
        </authorList>
    </citation>
    <scope>NUCLEOTIDE SEQUENCE [LARGE SCALE GENOMIC DNA]</scope>
    <source>
        <strain evidence="3">CGMCC 1.9108</strain>
    </source>
</reference>
<dbReference type="RefSeq" id="WP_143028631.1">
    <property type="nucleotide sequence ID" value="NZ_FMZV01000024.1"/>
</dbReference>
<evidence type="ECO:0008006" key="4">
    <source>
        <dbReference type="Google" id="ProtNLM"/>
    </source>
</evidence>
<evidence type="ECO:0000313" key="3">
    <source>
        <dbReference type="Proteomes" id="UP000199628"/>
    </source>
</evidence>
<proteinExistence type="predicted"/>
<sequence>MKTQQTNSPWHPAPDTVICIGAGRGEALDAYFPLPVARFLLVEPSPANLPALRRLARQDKRIEVLPYAISGAATPPAHGMLHILNNTTFNSLQSSGQLHELLPGLRETGMTEVALLGIEALIEKAALPAKGDHVLMLEALGDSAAILRRLIDSALIDHFRHVTLRASPDLLFRNDETAETCLQFLQEAGYELRGQEDTDICLTRYYLTQSGLIKEFRAMRARADETDRRLAEQTAALDRAQAEIARLQSASATELEALQARLADMEVRAKRAEGAFKDRDVRMQ</sequence>
<feature type="coiled-coil region" evidence="1">
    <location>
        <begin position="223"/>
        <end position="275"/>
    </location>
</feature>
<organism evidence="2 3">
    <name type="scientific">Ruegeria marina</name>
    <dbReference type="NCBI Taxonomy" id="639004"/>
    <lineage>
        <taxon>Bacteria</taxon>
        <taxon>Pseudomonadati</taxon>
        <taxon>Pseudomonadota</taxon>
        <taxon>Alphaproteobacteria</taxon>
        <taxon>Rhodobacterales</taxon>
        <taxon>Roseobacteraceae</taxon>
        <taxon>Ruegeria</taxon>
    </lineage>
</organism>